<dbReference type="InterPro" id="IPR016181">
    <property type="entry name" value="Acyl_CoA_acyltransferase"/>
</dbReference>
<dbReference type="PROSITE" id="PS51186">
    <property type="entry name" value="GNAT"/>
    <property type="match status" value="1"/>
</dbReference>
<sequence>MFRLATVSLRPEVPEDRDFLVDLYLSTRDDEAGFRDLPPAERTRWLVQQYEWQTLSYRQTYPHAWFTIVMVEGRPAGRLYVARMTDCLRVMDISLLPEFRGHGIGTQLLKNVQAEGQRTQVPVRLEAVIGDPVQGFYQRLGFRIIRTSAMRHTMEWTPPRPPGS</sequence>
<evidence type="ECO:0000313" key="2">
    <source>
        <dbReference type="EMBL" id="MCW1886298.1"/>
    </source>
</evidence>
<dbReference type="SUPFAM" id="SSF55729">
    <property type="entry name" value="Acyl-CoA N-acyltransferases (Nat)"/>
    <property type="match status" value="1"/>
</dbReference>
<keyword evidence="3" id="KW-1185">Reference proteome</keyword>
<dbReference type="RefSeq" id="WP_264502255.1">
    <property type="nucleotide sequence ID" value="NZ_JAPDDS010000009.1"/>
</dbReference>
<proteinExistence type="predicted"/>
<dbReference type="Pfam" id="PF00583">
    <property type="entry name" value="Acetyltransf_1"/>
    <property type="match status" value="1"/>
</dbReference>
<organism evidence="2 3">
    <name type="scientific">Luteolibacter flavescens</name>
    <dbReference type="NCBI Taxonomy" id="1859460"/>
    <lineage>
        <taxon>Bacteria</taxon>
        <taxon>Pseudomonadati</taxon>
        <taxon>Verrucomicrobiota</taxon>
        <taxon>Verrucomicrobiia</taxon>
        <taxon>Verrucomicrobiales</taxon>
        <taxon>Verrucomicrobiaceae</taxon>
        <taxon>Luteolibacter</taxon>
    </lineage>
</organism>
<dbReference type="Proteomes" id="UP001207930">
    <property type="component" value="Unassembled WGS sequence"/>
</dbReference>
<accession>A0ABT3FRU6</accession>
<dbReference type="InterPro" id="IPR000182">
    <property type="entry name" value="GNAT_dom"/>
</dbReference>
<evidence type="ECO:0000259" key="1">
    <source>
        <dbReference type="PROSITE" id="PS51186"/>
    </source>
</evidence>
<gene>
    <name evidence="2" type="ORF">OKA04_16290</name>
</gene>
<dbReference type="CDD" id="cd04301">
    <property type="entry name" value="NAT_SF"/>
    <property type="match status" value="1"/>
</dbReference>
<dbReference type="Gene3D" id="3.40.630.30">
    <property type="match status" value="1"/>
</dbReference>
<reference evidence="2 3" key="1">
    <citation type="submission" date="2022-10" db="EMBL/GenBank/DDBJ databases">
        <title>Luteolibacter flavescens strain MCCC 1K03193, whole genome shotgun sequencing project.</title>
        <authorList>
            <person name="Zhao G."/>
            <person name="Shen L."/>
        </authorList>
    </citation>
    <scope>NUCLEOTIDE SEQUENCE [LARGE SCALE GENOMIC DNA]</scope>
    <source>
        <strain evidence="2 3">MCCC 1K03193</strain>
    </source>
</reference>
<protein>
    <submittedName>
        <fullName evidence="2">GNAT family N-acetyltransferase</fullName>
    </submittedName>
</protein>
<evidence type="ECO:0000313" key="3">
    <source>
        <dbReference type="Proteomes" id="UP001207930"/>
    </source>
</evidence>
<comment type="caution">
    <text evidence="2">The sequence shown here is derived from an EMBL/GenBank/DDBJ whole genome shotgun (WGS) entry which is preliminary data.</text>
</comment>
<feature type="domain" description="N-acetyltransferase" evidence="1">
    <location>
        <begin position="7"/>
        <end position="159"/>
    </location>
</feature>
<dbReference type="EMBL" id="JAPDDS010000009">
    <property type="protein sequence ID" value="MCW1886298.1"/>
    <property type="molecule type" value="Genomic_DNA"/>
</dbReference>
<name>A0ABT3FRU6_9BACT</name>